<evidence type="ECO:0000256" key="10">
    <source>
        <dbReference type="SAM" id="MobiDB-lite"/>
    </source>
</evidence>
<feature type="transmembrane region" description="Helical" evidence="11">
    <location>
        <begin position="22"/>
        <end position="40"/>
    </location>
</feature>
<protein>
    <recommendedName>
        <fullName evidence="9">Flagellar M-ring protein</fullName>
    </recommendedName>
</protein>
<dbReference type="STRING" id="57664.SAMN05661003_10682"/>
<dbReference type="Pfam" id="PF01514">
    <property type="entry name" value="YscJ_FliF"/>
    <property type="match status" value="1"/>
</dbReference>
<dbReference type="Proteomes" id="UP000243205">
    <property type="component" value="Unassembled WGS sequence"/>
</dbReference>
<dbReference type="AlphaFoldDB" id="A0A1G7BMT0"/>
<evidence type="ECO:0000256" key="1">
    <source>
        <dbReference type="ARBA" id="ARBA00004117"/>
    </source>
</evidence>
<evidence type="ECO:0000259" key="12">
    <source>
        <dbReference type="Pfam" id="PF01514"/>
    </source>
</evidence>
<evidence type="ECO:0000313" key="15">
    <source>
        <dbReference type="Proteomes" id="UP000243205"/>
    </source>
</evidence>
<evidence type="ECO:0000256" key="9">
    <source>
        <dbReference type="PIRNR" id="PIRNR004862"/>
    </source>
</evidence>
<dbReference type="PANTHER" id="PTHR30046">
    <property type="entry name" value="FLAGELLAR M-RING PROTEIN"/>
    <property type="match status" value="1"/>
</dbReference>
<evidence type="ECO:0000256" key="8">
    <source>
        <dbReference type="ARBA" id="ARBA00023143"/>
    </source>
</evidence>
<keyword evidence="14" id="KW-0282">Flagellum</keyword>
<evidence type="ECO:0000256" key="3">
    <source>
        <dbReference type="ARBA" id="ARBA00007971"/>
    </source>
</evidence>
<keyword evidence="6 11" id="KW-1133">Transmembrane helix</keyword>
<dbReference type="GO" id="GO:0005886">
    <property type="term" value="C:plasma membrane"/>
    <property type="evidence" value="ECO:0007669"/>
    <property type="project" value="UniProtKB-SubCell"/>
</dbReference>
<comment type="subcellular location">
    <subcellularLocation>
        <location evidence="1 9">Bacterial flagellum basal body</location>
    </subcellularLocation>
    <subcellularLocation>
        <location evidence="2">Cell membrane</location>
        <topology evidence="2">Multi-pass membrane protein</topology>
    </subcellularLocation>
</comment>
<evidence type="ECO:0000256" key="7">
    <source>
        <dbReference type="ARBA" id="ARBA00023136"/>
    </source>
</evidence>
<dbReference type="GO" id="GO:0009431">
    <property type="term" value="C:bacterial-type flagellum basal body, MS ring"/>
    <property type="evidence" value="ECO:0007669"/>
    <property type="project" value="InterPro"/>
</dbReference>
<comment type="similarity">
    <text evidence="3 9">Belongs to the FliF family.</text>
</comment>
<dbReference type="GO" id="GO:0003774">
    <property type="term" value="F:cytoskeletal motor activity"/>
    <property type="evidence" value="ECO:0007669"/>
    <property type="project" value="InterPro"/>
</dbReference>
<keyword evidence="14" id="KW-0969">Cilium</keyword>
<dbReference type="GO" id="GO:0071973">
    <property type="term" value="P:bacterial-type flagellum-dependent cell motility"/>
    <property type="evidence" value="ECO:0007669"/>
    <property type="project" value="InterPro"/>
</dbReference>
<proteinExistence type="inferred from homology"/>
<comment type="function">
    <text evidence="9">The M ring may be actively involved in energy transduction.</text>
</comment>
<evidence type="ECO:0000256" key="11">
    <source>
        <dbReference type="SAM" id="Phobius"/>
    </source>
</evidence>
<dbReference type="Gene3D" id="3.30.300.30">
    <property type="match status" value="1"/>
</dbReference>
<keyword evidence="5 11" id="KW-0812">Transmembrane</keyword>
<dbReference type="PANTHER" id="PTHR30046:SF0">
    <property type="entry name" value="FLAGELLAR M-RING PROTEIN"/>
    <property type="match status" value="1"/>
</dbReference>
<evidence type="ECO:0000256" key="6">
    <source>
        <dbReference type="ARBA" id="ARBA00022989"/>
    </source>
</evidence>
<dbReference type="Pfam" id="PF08345">
    <property type="entry name" value="YscJ_FliF_C"/>
    <property type="match status" value="1"/>
</dbReference>
<evidence type="ECO:0000256" key="4">
    <source>
        <dbReference type="ARBA" id="ARBA00022475"/>
    </source>
</evidence>
<dbReference type="NCBIfam" id="TIGR00206">
    <property type="entry name" value="fliF"/>
    <property type="match status" value="1"/>
</dbReference>
<evidence type="ECO:0000256" key="5">
    <source>
        <dbReference type="ARBA" id="ARBA00022692"/>
    </source>
</evidence>
<keyword evidence="7 11" id="KW-0472">Membrane</keyword>
<keyword evidence="15" id="KW-1185">Reference proteome</keyword>
<keyword evidence="8 9" id="KW-0975">Bacterial flagellum</keyword>
<evidence type="ECO:0000313" key="14">
    <source>
        <dbReference type="EMBL" id="SDE27515.1"/>
    </source>
</evidence>
<sequence>MAVDLKGSLLAAMRNWPLSRKISLAAVALFSLSLFAIIILQSRQTEHELLFANLAPDDASAIVAWLKDRKIPYELHGSGNTIYIPAELVHETRLELTGAGLPQGGGVGFEIFDSQSLGITDFVQQVNYLRALQGELARTIAALSPVEAARVHLALPQKRLFKSQQQPATASIIVRLVAGQQLKESQVQGIVNLVAGSVEGLEPAYVTVVDTAGKVLSKKPEEGLGGPMTPGMLEYQQAVERQLETRAQAMLDRALGPANSLVKVTATLDFSQVEKLEEHYDPKSAVPRSEQMQEQKAADAGGAGGVPGVESNLGTGAANLVGGAGGNSSSSAETTNYEISKVVNRIVAPVGTIKQLSVSVLVADTAASDETSSELRFEPRNEQELRGIERMVQSALGIDNGRGDQLTVVSMPFANDFYSQPSLPEPDWSDRLLDFAPALKYVGLALAGLLTYLLLLRPTLRTLQQESTVQHMKTVKELEEELAAGRSRTTQLNPTEQMRQNILKGEHSPAQVIRTWLSEEK</sequence>
<name>A0A1G7BMT0_9BACT</name>
<feature type="domain" description="Flagellar M-ring C-terminal" evidence="13">
    <location>
        <begin position="251"/>
        <end position="413"/>
    </location>
</feature>
<dbReference type="InterPro" id="IPR013556">
    <property type="entry name" value="Flag_M-ring_C"/>
</dbReference>
<gene>
    <name evidence="14" type="ORF">SAMN05661003_10682</name>
</gene>
<dbReference type="InterPro" id="IPR000067">
    <property type="entry name" value="FlgMring_FliF"/>
</dbReference>
<dbReference type="InterPro" id="IPR043427">
    <property type="entry name" value="YscJ/FliF"/>
</dbReference>
<keyword evidence="14" id="KW-0966">Cell projection</keyword>
<dbReference type="InterPro" id="IPR006182">
    <property type="entry name" value="FliF_N_dom"/>
</dbReference>
<feature type="domain" description="Flagellar M-ring N-terminal" evidence="12">
    <location>
        <begin position="43"/>
        <end position="217"/>
    </location>
</feature>
<evidence type="ECO:0000256" key="2">
    <source>
        <dbReference type="ARBA" id="ARBA00004651"/>
    </source>
</evidence>
<organism evidence="14 15">
    <name type="scientific">Desulfuromonas thiophila</name>
    <dbReference type="NCBI Taxonomy" id="57664"/>
    <lineage>
        <taxon>Bacteria</taxon>
        <taxon>Pseudomonadati</taxon>
        <taxon>Thermodesulfobacteriota</taxon>
        <taxon>Desulfuromonadia</taxon>
        <taxon>Desulfuromonadales</taxon>
        <taxon>Desulfuromonadaceae</taxon>
        <taxon>Desulfuromonas</taxon>
    </lineage>
</organism>
<dbReference type="OrthoDB" id="9807026at2"/>
<dbReference type="EMBL" id="FNAQ01000006">
    <property type="protein sequence ID" value="SDE27515.1"/>
    <property type="molecule type" value="Genomic_DNA"/>
</dbReference>
<dbReference type="PRINTS" id="PR01009">
    <property type="entry name" value="FLGMRINGFLIF"/>
</dbReference>
<keyword evidence="4" id="KW-1003">Cell membrane</keyword>
<evidence type="ECO:0000259" key="13">
    <source>
        <dbReference type="Pfam" id="PF08345"/>
    </source>
</evidence>
<reference evidence="15" key="1">
    <citation type="submission" date="2016-10" db="EMBL/GenBank/DDBJ databases">
        <authorList>
            <person name="Varghese N."/>
            <person name="Submissions S."/>
        </authorList>
    </citation>
    <scope>NUCLEOTIDE SEQUENCE [LARGE SCALE GENOMIC DNA]</scope>
    <source>
        <strain evidence="15">DSM 8987</strain>
    </source>
</reference>
<dbReference type="InterPro" id="IPR045851">
    <property type="entry name" value="AMP-bd_C_sf"/>
</dbReference>
<feature type="region of interest" description="Disordered" evidence="10">
    <location>
        <begin position="279"/>
        <end position="310"/>
    </location>
</feature>
<accession>A0A1G7BMT0</accession>
<dbReference type="PIRSF" id="PIRSF004862">
    <property type="entry name" value="FliF"/>
    <property type="match status" value="1"/>
</dbReference>